<protein>
    <submittedName>
        <fullName evidence="3">F-type H+-transporting ATPase subunit epsilon</fullName>
    </submittedName>
</protein>
<dbReference type="STRING" id="287099.SAMN05660413_00644"/>
<sequence length="134" mass="14965">MENELMTIKILLPFKIFDKVRNVKRVVAETGEGFFGLLPQRLDCVAALIPGIFIYETEAEGVRYLAIDEGILVKAGPEVLVSVRNAIGGADLGKLRESVEKDFMDLDENERKARSVMAKLESGFIYSLEKLSKE</sequence>
<evidence type="ECO:0000313" key="3">
    <source>
        <dbReference type="EMBL" id="SFN34765.1"/>
    </source>
</evidence>
<dbReference type="Pfam" id="PF02823">
    <property type="entry name" value="ATP-synt_DE_N"/>
    <property type="match status" value="1"/>
</dbReference>
<dbReference type="Proteomes" id="UP000199153">
    <property type="component" value="Unassembled WGS sequence"/>
</dbReference>
<reference evidence="3 4" key="1">
    <citation type="submission" date="2016-10" db="EMBL/GenBank/DDBJ databases">
        <authorList>
            <person name="de Groot N.N."/>
        </authorList>
    </citation>
    <scope>NUCLEOTIDE SEQUENCE [LARGE SCALE GENOMIC DNA]</scope>
    <source>
        <strain evidence="3 4">DSM 17794</strain>
    </source>
</reference>
<dbReference type="Gene3D" id="2.60.15.10">
    <property type="entry name" value="F0F1 ATP synthase delta/epsilon subunit, N-terminal"/>
    <property type="match status" value="1"/>
</dbReference>
<dbReference type="GO" id="GO:0015986">
    <property type="term" value="P:proton motive force-driven ATP synthesis"/>
    <property type="evidence" value="ECO:0007669"/>
    <property type="project" value="InterPro"/>
</dbReference>
<dbReference type="InterPro" id="IPR024037">
    <property type="entry name" value="Alt_ATP_synth_F1_esu"/>
</dbReference>
<dbReference type="SUPFAM" id="SSF51344">
    <property type="entry name" value="Epsilon subunit of F1F0-ATP synthase N-terminal domain"/>
    <property type="match status" value="1"/>
</dbReference>
<feature type="domain" description="ATP synthase F1 complex delta/epsilon subunit N-terminal" evidence="2">
    <location>
        <begin position="6"/>
        <end position="86"/>
    </location>
</feature>
<dbReference type="EMBL" id="FOVL01000002">
    <property type="protein sequence ID" value="SFN34765.1"/>
    <property type="molecule type" value="Genomic_DNA"/>
</dbReference>
<evidence type="ECO:0000256" key="1">
    <source>
        <dbReference type="ARBA" id="ARBA00023196"/>
    </source>
</evidence>
<dbReference type="NCBIfam" id="TIGR03166">
    <property type="entry name" value="alt_F1F0_F1_eps"/>
    <property type="match status" value="1"/>
</dbReference>
<gene>
    <name evidence="3" type="ORF">SAMN05660413_00644</name>
</gene>
<keyword evidence="1" id="KW-0139">CF(1)</keyword>
<proteinExistence type="predicted"/>
<name>A0A1I4Y9W1_9FLAO</name>
<dbReference type="AlphaFoldDB" id="A0A1I4Y9W1"/>
<organism evidence="3 4">
    <name type="scientific">Salegentibacter flavus</name>
    <dbReference type="NCBI Taxonomy" id="287099"/>
    <lineage>
        <taxon>Bacteria</taxon>
        <taxon>Pseudomonadati</taxon>
        <taxon>Bacteroidota</taxon>
        <taxon>Flavobacteriia</taxon>
        <taxon>Flavobacteriales</taxon>
        <taxon>Flavobacteriaceae</taxon>
        <taxon>Salegentibacter</taxon>
    </lineage>
</organism>
<dbReference type="InterPro" id="IPR020546">
    <property type="entry name" value="ATP_synth_F1_dsu/esu_N"/>
</dbReference>
<dbReference type="GO" id="GO:0045259">
    <property type="term" value="C:proton-transporting ATP synthase complex"/>
    <property type="evidence" value="ECO:0007669"/>
    <property type="project" value="UniProtKB-KW"/>
</dbReference>
<keyword evidence="1" id="KW-0066">ATP synthesis</keyword>
<dbReference type="NCBIfam" id="NF004871">
    <property type="entry name" value="PRK06228.1"/>
    <property type="match status" value="1"/>
</dbReference>
<evidence type="ECO:0000259" key="2">
    <source>
        <dbReference type="Pfam" id="PF02823"/>
    </source>
</evidence>
<dbReference type="OrthoDB" id="9804110at2"/>
<evidence type="ECO:0000313" key="4">
    <source>
        <dbReference type="Proteomes" id="UP000199153"/>
    </source>
</evidence>
<keyword evidence="4" id="KW-1185">Reference proteome</keyword>
<dbReference type="InterPro" id="IPR036771">
    <property type="entry name" value="ATPsynth_dsu/esu_N"/>
</dbReference>
<dbReference type="RefSeq" id="WP_093405934.1">
    <property type="nucleotide sequence ID" value="NZ_FOVL01000002.1"/>
</dbReference>
<accession>A0A1I4Y9W1</accession>